<feature type="transmembrane region" description="Helical" evidence="2">
    <location>
        <begin position="117"/>
        <end position="136"/>
    </location>
</feature>
<organism evidence="3 4">
    <name type="scientific">Evansella alkalicola</name>
    <dbReference type="NCBI Taxonomy" id="745819"/>
    <lineage>
        <taxon>Bacteria</taxon>
        <taxon>Bacillati</taxon>
        <taxon>Bacillota</taxon>
        <taxon>Bacilli</taxon>
        <taxon>Bacillales</taxon>
        <taxon>Bacillaceae</taxon>
        <taxon>Evansella</taxon>
    </lineage>
</organism>
<keyword evidence="4" id="KW-1185">Reference proteome</keyword>
<dbReference type="RefSeq" id="WP_088076741.1">
    <property type="nucleotide sequence ID" value="NZ_JAHQCR010000072.1"/>
</dbReference>
<evidence type="ECO:0000313" key="3">
    <source>
        <dbReference type="EMBL" id="MBU9723200.1"/>
    </source>
</evidence>
<keyword evidence="2" id="KW-1133">Transmembrane helix</keyword>
<keyword evidence="2" id="KW-0472">Membrane</keyword>
<dbReference type="Proteomes" id="UP000790580">
    <property type="component" value="Unassembled WGS sequence"/>
</dbReference>
<evidence type="ECO:0000256" key="1">
    <source>
        <dbReference type="ARBA" id="ARBA00022737"/>
    </source>
</evidence>
<dbReference type="InterPro" id="IPR003409">
    <property type="entry name" value="MORN"/>
</dbReference>
<feature type="transmembrane region" description="Helical" evidence="2">
    <location>
        <begin position="41"/>
        <end position="65"/>
    </location>
</feature>
<gene>
    <name evidence="3" type="ORF">KS407_17415</name>
</gene>
<dbReference type="EMBL" id="JAHQCR010000072">
    <property type="protein sequence ID" value="MBU9723200.1"/>
    <property type="molecule type" value="Genomic_DNA"/>
</dbReference>
<dbReference type="SMART" id="SM00698">
    <property type="entry name" value="MORN"/>
    <property type="match status" value="4"/>
</dbReference>
<dbReference type="SUPFAM" id="SSF82185">
    <property type="entry name" value="Histone H3 K4-specific methyltransferase SET7/9 N-terminal domain"/>
    <property type="match status" value="1"/>
</dbReference>
<feature type="transmembrane region" description="Helical" evidence="2">
    <location>
        <begin position="71"/>
        <end position="97"/>
    </location>
</feature>
<dbReference type="Pfam" id="PF02493">
    <property type="entry name" value="MORN"/>
    <property type="match status" value="5"/>
</dbReference>
<reference evidence="3 4" key="1">
    <citation type="submission" date="2021-06" db="EMBL/GenBank/DDBJ databases">
        <title>Bacillus sp. RD4P76, an endophyte from a halophyte.</title>
        <authorList>
            <person name="Sun J.-Q."/>
        </authorList>
    </citation>
    <scope>NUCLEOTIDE SEQUENCE [LARGE SCALE GENOMIC DNA]</scope>
    <source>
        <strain evidence="3 4">JCM 17098</strain>
    </source>
</reference>
<evidence type="ECO:0008006" key="5">
    <source>
        <dbReference type="Google" id="ProtNLM"/>
    </source>
</evidence>
<dbReference type="Gene3D" id="2.20.110.10">
    <property type="entry name" value="Histone H3 K4-specific methyltransferase SET7/9 N-terminal domain"/>
    <property type="match status" value="1"/>
</dbReference>
<keyword evidence="2" id="KW-0812">Transmembrane</keyword>
<dbReference type="PANTHER" id="PTHR43215">
    <property type="entry name" value="RADIAL SPOKE HEAD 1 HOMOLOG"/>
    <property type="match status" value="1"/>
</dbReference>
<dbReference type="PANTHER" id="PTHR43215:SF14">
    <property type="entry name" value="RADIAL SPOKE HEAD 1 HOMOLOG"/>
    <property type="match status" value="1"/>
</dbReference>
<accession>A0ABS6JX84</accession>
<keyword evidence="1" id="KW-0677">Repeat</keyword>
<name>A0ABS6JX84_9BACI</name>
<evidence type="ECO:0000313" key="4">
    <source>
        <dbReference type="Proteomes" id="UP000790580"/>
    </source>
</evidence>
<evidence type="ECO:0000256" key="2">
    <source>
        <dbReference type="SAM" id="Phobius"/>
    </source>
</evidence>
<protein>
    <recommendedName>
        <fullName evidence="5">MORN repeat protein</fullName>
    </recommendedName>
</protein>
<sequence length="316" mass="35281">MINIFIILTVLSIIALFISLIKPAFIIRWGPVEKRGRLRALLYFGAPILPLLFLIYGAFISWIMMLQMLGMLVGAIVLIVILAALFLAPAFFILGMVKPKLSLWWQKSTPTRKRVSLLYGGAFAVSLTAIIVIGLVGDDFDIDAIGGSFESDEGIIYGVYSGDRNDSGDKHGVGTLTNNSGFFTGHWDNDIKSGPGEESMNLGVFLQSHFEGYWENNERSGYGVETIKFLWMTVTYEGDYVDGLRHGHGKLVDRKGNIYEGEWAYDQPNGYGEAILSNGESYVGEWKDWERHGEGTLLKDGEIIHQGTFIEDRFQD</sequence>
<comment type="caution">
    <text evidence="3">The sequence shown here is derived from an EMBL/GenBank/DDBJ whole genome shotgun (WGS) entry which is preliminary data.</text>
</comment>
<feature type="transmembrane region" description="Helical" evidence="2">
    <location>
        <begin position="6"/>
        <end position="29"/>
    </location>
</feature>
<proteinExistence type="predicted"/>